<gene>
    <name evidence="2" type="ORF">SAMN05443574_108114</name>
</gene>
<sequence>MPKHISDSEMERISEFASTPMYKRSPDQLLPDGAADDEG</sequence>
<evidence type="ECO:0000256" key="1">
    <source>
        <dbReference type="SAM" id="MobiDB-lite"/>
    </source>
</evidence>
<feature type="compositionally biased region" description="Basic and acidic residues" evidence="1">
    <location>
        <begin position="1"/>
        <end position="14"/>
    </location>
</feature>
<evidence type="ECO:0000313" key="2">
    <source>
        <dbReference type="EMBL" id="SDW87682.1"/>
    </source>
</evidence>
<proteinExistence type="predicted"/>
<accession>A0A1H2X471</accession>
<reference evidence="2 3" key="1">
    <citation type="submission" date="2016-10" db="EMBL/GenBank/DDBJ databases">
        <authorList>
            <person name="de Groot N.N."/>
        </authorList>
    </citation>
    <scope>NUCLEOTIDE SEQUENCE [LARGE SCALE GENOMIC DNA]</scope>
    <source>
        <strain evidence="2 3">DSM 3756</strain>
    </source>
</reference>
<name>A0A1H2X471_HALVA</name>
<dbReference type="Proteomes" id="UP000182573">
    <property type="component" value="Unassembled WGS sequence"/>
</dbReference>
<protein>
    <submittedName>
        <fullName evidence="2">Uncharacterized protein</fullName>
    </submittedName>
</protein>
<evidence type="ECO:0000313" key="3">
    <source>
        <dbReference type="Proteomes" id="UP000182573"/>
    </source>
</evidence>
<organism evidence="2 3">
    <name type="scientific">Haloarcula vallismortis</name>
    <name type="common">Halobacterium vallismortis</name>
    <dbReference type="NCBI Taxonomy" id="28442"/>
    <lineage>
        <taxon>Archaea</taxon>
        <taxon>Methanobacteriati</taxon>
        <taxon>Methanobacteriota</taxon>
        <taxon>Stenosarchaea group</taxon>
        <taxon>Halobacteria</taxon>
        <taxon>Halobacteriales</taxon>
        <taxon>Haloarculaceae</taxon>
        <taxon>Haloarcula</taxon>
    </lineage>
</organism>
<dbReference type="AlphaFoldDB" id="A0A1H2X471"/>
<dbReference type="EMBL" id="FNOF01000008">
    <property type="protein sequence ID" value="SDW87682.1"/>
    <property type="molecule type" value="Genomic_DNA"/>
</dbReference>
<feature type="region of interest" description="Disordered" evidence="1">
    <location>
        <begin position="1"/>
        <end position="39"/>
    </location>
</feature>